<gene>
    <name evidence="2" type="ORF">GC096_27565</name>
</gene>
<dbReference type="PROSITE" id="PS51257">
    <property type="entry name" value="PROKAR_LIPOPROTEIN"/>
    <property type="match status" value="1"/>
</dbReference>
<keyword evidence="3" id="KW-1185">Reference proteome</keyword>
<evidence type="ECO:0000313" key="2">
    <source>
        <dbReference type="EMBL" id="NOU67789.1"/>
    </source>
</evidence>
<protein>
    <recommendedName>
        <fullName evidence="4">Lipoprotein</fullName>
    </recommendedName>
</protein>
<reference evidence="2 3" key="1">
    <citation type="submission" date="2019-10" db="EMBL/GenBank/DDBJ databases">
        <title>Description of Paenibacillus humi sp. nov.</title>
        <authorList>
            <person name="Carlier A."/>
            <person name="Qi S."/>
        </authorList>
    </citation>
    <scope>NUCLEOTIDE SEQUENCE [LARGE SCALE GENOMIC DNA]</scope>
    <source>
        <strain evidence="2 3">LMG 31461</strain>
    </source>
</reference>
<keyword evidence="1" id="KW-0732">Signal</keyword>
<dbReference type="RefSeq" id="WP_171634741.1">
    <property type="nucleotide sequence ID" value="NZ_WHNY01000074.1"/>
</dbReference>
<feature type="chain" id="PRO_5045303273" description="Lipoprotein" evidence="1">
    <location>
        <begin position="24"/>
        <end position="145"/>
    </location>
</feature>
<feature type="signal peptide" evidence="1">
    <location>
        <begin position="1"/>
        <end position="23"/>
    </location>
</feature>
<comment type="caution">
    <text evidence="2">The sequence shown here is derived from an EMBL/GenBank/DDBJ whole genome shotgun (WGS) entry which is preliminary data.</text>
</comment>
<proteinExistence type="predicted"/>
<evidence type="ECO:0000313" key="3">
    <source>
        <dbReference type="Proteomes" id="UP000653578"/>
    </source>
</evidence>
<evidence type="ECO:0008006" key="4">
    <source>
        <dbReference type="Google" id="ProtNLM"/>
    </source>
</evidence>
<accession>A0ABX1XIV8</accession>
<name>A0ABX1XIV8_9BACL</name>
<organism evidence="2 3">
    <name type="scientific">Paenibacillus plantarum</name>
    <dbReference type="NCBI Taxonomy" id="2654975"/>
    <lineage>
        <taxon>Bacteria</taxon>
        <taxon>Bacillati</taxon>
        <taxon>Bacillota</taxon>
        <taxon>Bacilli</taxon>
        <taxon>Bacillales</taxon>
        <taxon>Paenibacillaceae</taxon>
        <taxon>Paenibacillus</taxon>
    </lineage>
</organism>
<dbReference type="EMBL" id="WHNY01000074">
    <property type="protein sequence ID" value="NOU67789.1"/>
    <property type="molecule type" value="Genomic_DNA"/>
</dbReference>
<evidence type="ECO:0000256" key="1">
    <source>
        <dbReference type="SAM" id="SignalP"/>
    </source>
</evidence>
<dbReference type="Proteomes" id="UP000653578">
    <property type="component" value="Unassembled WGS sequence"/>
</dbReference>
<sequence>MKYRILFSLVLSILLFISGCTNKESDINLKEKSDEVVYYGKGEEWLATFSIFKVKNSLFDSIYIQNIGGNREAKIGPIEYQLVGGERFKFESQYPQELQGVRSFHTSSEANADVVTIKPTTDEVFKLTIKYNGKIETLTLSSITH</sequence>